<comment type="caution">
    <text evidence="15">The sequence shown here is derived from an EMBL/GenBank/DDBJ whole genome shotgun (WGS) entry which is preliminary data.</text>
</comment>
<organism evidence="15 16">
    <name type="scientific">Diploptera punctata</name>
    <name type="common">Pacific beetle cockroach</name>
    <dbReference type="NCBI Taxonomy" id="6984"/>
    <lineage>
        <taxon>Eukaryota</taxon>
        <taxon>Metazoa</taxon>
        <taxon>Ecdysozoa</taxon>
        <taxon>Arthropoda</taxon>
        <taxon>Hexapoda</taxon>
        <taxon>Insecta</taxon>
        <taxon>Pterygota</taxon>
        <taxon>Neoptera</taxon>
        <taxon>Polyneoptera</taxon>
        <taxon>Dictyoptera</taxon>
        <taxon>Blattodea</taxon>
        <taxon>Blaberoidea</taxon>
        <taxon>Blaberidae</taxon>
        <taxon>Diplopterinae</taxon>
        <taxon>Diploptera</taxon>
    </lineage>
</organism>
<keyword evidence="4" id="KW-0479">Metal-binding</keyword>
<gene>
    <name evidence="15" type="ORF">L9F63_025238</name>
</gene>
<dbReference type="PROSITE" id="PS50203">
    <property type="entry name" value="CALPAIN_CAT"/>
    <property type="match status" value="1"/>
</dbReference>
<comment type="similarity">
    <text evidence="1">Belongs to the peptidase C2 family.</text>
</comment>
<evidence type="ECO:0000256" key="1">
    <source>
        <dbReference type="ARBA" id="ARBA00007623"/>
    </source>
</evidence>
<reference evidence="15" key="1">
    <citation type="journal article" date="2023" name="IScience">
        <title>Live-bearing cockroach genome reveals convergent evolutionary mechanisms linked to viviparity in insects and beyond.</title>
        <authorList>
            <person name="Fouks B."/>
            <person name="Harrison M.C."/>
            <person name="Mikhailova A.A."/>
            <person name="Marchal E."/>
            <person name="English S."/>
            <person name="Carruthers M."/>
            <person name="Jennings E.C."/>
            <person name="Chiamaka E.L."/>
            <person name="Frigard R.A."/>
            <person name="Pippel M."/>
            <person name="Attardo G.M."/>
            <person name="Benoit J.B."/>
            <person name="Bornberg-Bauer E."/>
            <person name="Tobe S.S."/>
        </authorList>
    </citation>
    <scope>NUCLEOTIDE SEQUENCE</scope>
    <source>
        <strain evidence="15">Stay&amp;Tobe</strain>
    </source>
</reference>
<dbReference type="PANTHER" id="PTHR10183:SF382">
    <property type="entry name" value="CALPAIN-15"/>
    <property type="match status" value="1"/>
</dbReference>
<dbReference type="GO" id="GO:0004198">
    <property type="term" value="F:calcium-dependent cysteine-type endopeptidase activity"/>
    <property type="evidence" value="ECO:0007669"/>
    <property type="project" value="InterPro"/>
</dbReference>
<name>A0AAD8E5D2_DIPPU</name>
<keyword evidence="16" id="KW-1185">Reference proteome</keyword>
<dbReference type="InterPro" id="IPR038765">
    <property type="entry name" value="Papain-like_cys_pep_sf"/>
</dbReference>
<feature type="active site" evidence="10">
    <location>
        <position position="341"/>
    </location>
</feature>
<dbReference type="GO" id="GO:0006508">
    <property type="term" value="P:proteolysis"/>
    <property type="evidence" value="ECO:0007669"/>
    <property type="project" value="UniProtKB-KW"/>
</dbReference>
<dbReference type="InterPro" id="IPR001876">
    <property type="entry name" value="Znf_RanBP2"/>
</dbReference>
<evidence type="ECO:0000256" key="2">
    <source>
        <dbReference type="ARBA" id="ARBA00022553"/>
    </source>
</evidence>
<evidence type="ECO:0000256" key="3">
    <source>
        <dbReference type="ARBA" id="ARBA00022670"/>
    </source>
</evidence>
<evidence type="ECO:0008006" key="17">
    <source>
        <dbReference type="Google" id="ProtNLM"/>
    </source>
</evidence>
<feature type="non-terminal residue" evidence="15">
    <location>
        <position position="1"/>
    </location>
</feature>
<keyword evidence="6 12" id="KW-0863">Zinc-finger</keyword>
<dbReference type="InterPro" id="IPR001300">
    <property type="entry name" value="Peptidase_C2_calpain_cat"/>
</dbReference>
<accession>A0AAD8E5D2</accession>
<evidence type="ECO:0000256" key="12">
    <source>
        <dbReference type="PROSITE-ProRule" id="PRU00322"/>
    </source>
</evidence>
<dbReference type="Gene3D" id="3.90.70.10">
    <property type="entry name" value="Cysteine proteinases"/>
    <property type="match status" value="1"/>
</dbReference>
<dbReference type="GO" id="GO:0008270">
    <property type="term" value="F:zinc ion binding"/>
    <property type="evidence" value="ECO:0007669"/>
    <property type="project" value="UniProtKB-KW"/>
</dbReference>
<dbReference type="Gene3D" id="4.10.1060.10">
    <property type="entry name" value="Zinc finger, RanBP2-type"/>
    <property type="match status" value="1"/>
</dbReference>
<keyword evidence="3" id="KW-0645">Protease</keyword>
<keyword evidence="9" id="KW-0862">Zinc</keyword>
<keyword evidence="8" id="KW-0788">Thiol protease</keyword>
<evidence type="ECO:0000256" key="10">
    <source>
        <dbReference type="PIRSR" id="PIRSR622684-1"/>
    </source>
</evidence>
<evidence type="ECO:0000256" key="11">
    <source>
        <dbReference type="PROSITE-ProRule" id="PRU00239"/>
    </source>
</evidence>
<proteinExistence type="inferred from homology"/>
<feature type="domain" description="RanBP2-type" evidence="13">
    <location>
        <begin position="107"/>
        <end position="136"/>
    </location>
</feature>
<reference evidence="15" key="2">
    <citation type="submission" date="2023-05" db="EMBL/GenBank/DDBJ databases">
        <authorList>
            <person name="Fouks B."/>
        </authorList>
    </citation>
    <scope>NUCLEOTIDE SEQUENCE</scope>
    <source>
        <strain evidence="15">Stay&amp;Tobe</strain>
        <tissue evidence="15">Testes</tissue>
    </source>
</reference>
<evidence type="ECO:0000313" key="16">
    <source>
        <dbReference type="Proteomes" id="UP001233999"/>
    </source>
</evidence>
<feature type="domain" description="RanBP2-type" evidence="13">
    <location>
        <begin position="26"/>
        <end position="55"/>
    </location>
</feature>
<evidence type="ECO:0000256" key="4">
    <source>
        <dbReference type="ARBA" id="ARBA00022723"/>
    </source>
</evidence>
<dbReference type="EMBL" id="JASPKZ010009230">
    <property type="protein sequence ID" value="KAJ9577900.1"/>
    <property type="molecule type" value="Genomic_DNA"/>
</dbReference>
<dbReference type="SMART" id="SM00547">
    <property type="entry name" value="ZnF_RBZ"/>
    <property type="match status" value="2"/>
</dbReference>
<dbReference type="PROSITE" id="PS01358">
    <property type="entry name" value="ZF_RANBP2_1"/>
    <property type="match status" value="2"/>
</dbReference>
<feature type="domain" description="Calpain catalytic" evidence="14">
    <location>
        <begin position="190"/>
        <end position="397"/>
    </location>
</feature>
<keyword evidence="5" id="KW-0677">Repeat</keyword>
<protein>
    <recommendedName>
        <fullName evidence="17">Calpain-D</fullName>
    </recommendedName>
</protein>
<evidence type="ECO:0000259" key="14">
    <source>
        <dbReference type="PROSITE" id="PS50203"/>
    </source>
</evidence>
<dbReference type="Proteomes" id="UP001233999">
    <property type="component" value="Unassembled WGS sequence"/>
</dbReference>
<keyword evidence="2" id="KW-0597">Phosphoprotein</keyword>
<feature type="active site" evidence="10">
    <location>
        <position position="321"/>
    </location>
</feature>
<evidence type="ECO:0000259" key="13">
    <source>
        <dbReference type="PROSITE" id="PS50199"/>
    </source>
</evidence>
<dbReference type="InterPro" id="IPR022684">
    <property type="entry name" value="Calpain_cysteine_protease"/>
</dbReference>
<keyword evidence="7" id="KW-0378">Hydrolase</keyword>
<evidence type="ECO:0000256" key="7">
    <source>
        <dbReference type="ARBA" id="ARBA00022801"/>
    </source>
</evidence>
<comment type="caution">
    <text evidence="11">Lacks conserved residue(s) required for the propagation of feature annotation.</text>
</comment>
<evidence type="ECO:0000256" key="6">
    <source>
        <dbReference type="ARBA" id="ARBA00022771"/>
    </source>
</evidence>
<dbReference type="Pfam" id="PF00648">
    <property type="entry name" value="Peptidase_C2"/>
    <property type="match status" value="1"/>
</dbReference>
<evidence type="ECO:0000256" key="9">
    <source>
        <dbReference type="ARBA" id="ARBA00022833"/>
    </source>
</evidence>
<sequence length="633" mass="72764">IISMKHSVVTACQILIKKLQKQGIFKTEFWLCPRCNFKNSMTLNSCASCRKIRTTTHVPKPNTKVPVPVPIKPIEKITTSKISSEPVSVHREIRKSITSQEVNLRKKQKNWHCSRCMYENVYNAEQCVVCNRYRTVATRTKMKKNRKALIRASATNRRQSQLIDVLRQIEEKEAIKDLELVLEHCRTENKLYVDDSFPPTSKSLYYDPNKPNQRIVQWLRPQEIRLRTQLDINWTVFRTMLPTDISQALESGRTLEGMSILTGAPCESLHLTPKENEEFDIDLTWTKLLSYHSSGFLMGISCGKREATEQQYEDIGLQLHHAYSILDVKDVHGLHMMRLRNPWGCSSWKGDWSDSSPKWTEELKNELLPHESSSGIFWICFDDVLKYFDCVDICKIRPEWNEVRLLGSLPTYALNEQLNSVFRVSSYPVTKLGSLVQISKCEVRSAISLNCMLEAGSYAVIYTAFNHWNRSLPHDPISVLAVHSSKSSFIEQISIPNCVLGDAIINIVISKGRKESIDQYIVQYTLSSDWAGLIIIIENRNSTKWVQAKVDCRKNNNIVSTRDNLITADSIPPMHRQVVVVLSQLDGSQSFSRSYMLELRFRGFPDLYDWGRGSHYPPIDKRLEGLHIPRIIG</sequence>
<dbReference type="SMART" id="SM00230">
    <property type="entry name" value="CysPc"/>
    <property type="match status" value="1"/>
</dbReference>
<dbReference type="FunFam" id="3.90.70.10:FF:000010">
    <property type="entry name" value="Calpain 15"/>
    <property type="match status" value="1"/>
</dbReference>
<evidence type="ECO:0000256" key="5">
    <source>
        <dbReference type="ARBA" id="ARBA00022737"/>
    </source>
</evidence>
<dbReference type="AlphaFoldDB" id="A0AAD8E5D2"/>
<evidence type="ECO:0000256" key="8">
    <source>
        <dbReference type="ARBA" id="ARBA00022807"/>
    </source>
</evidence>
<evidence type="ECO:0000313" key="15">
    <source>
        <dbReference type="EMBL" id="KAJ9577900.1"/>
    </source>
</evidence>
<dbReference type="PROSITE" id="PS50199">
    <property type="entry name" value="ZF_RANBP2_2"/>
    <property type="match status" value="2"/>
</dbReference>
<dbReference type="GO" id="GO:0005737">
    <property type="term" value="C:cytoplasm"/>
    <property type="evidence" value="ECO:0007669"/>
    <property type="project" value="TreeGrafter"/>
</dbReference>
<dbReference type="SUPFAM" id="SSF54001">
    <property type="entry name" value="Cysteine proteinases"/>
    <property type="match status" value="1"/>
</dbReference>
<dbReference type="PANTHER" id="PTHR10183">
    <property type="entry name" value="CALPAIN"/>
    <property type="match status" value="1"/>
</dbReference>